<keyword evidence="1" id="KW-0326">Glycosidase</keyword>
<dbReference type="KEGG" id="ttu:TERTU_3253"/>
<dbReference type="Proteomes" id="UP000009080">
    <property type="component" value="Chromosome"/>
</dbReference>
<dbReference type="EC" id="3.2.1.37" evidence="1"/>
<dbReference type="eggNOG" id="COG3170">
    <property type="taxonomic scope" value="Bacteria"/>
</dbReference>
<dbReference type="STRING" id="377629.TERTU_3253"/>
<dbReference type="Pfam" id="PF03512">
    <property type="entry name" value="Glyco_hydro_52"/>
    <property type="match status" value="1"/>
</dbReference>
<dbReference type="PRINTS" id="PR00845">
    <property type="entry name" value="GLHYDRLASE52"/>
</dbReference>
<protein>
    <submittedName>
        <fullName evidence="1">Glycoside hydrolase family 52 domain protein</fullName>
        <ecNumber evidence="1">3.2.1.37</ecNumber>
    </submittedName>
</protein>
<sequence length="687" mass="75093">MGAMASFTCGAHGTTGGMGIELSGPYPGEITVGVVDANKVAHLLPLFGDSNHSEAERYVEGKEGGGGRVAIEQNITRDYLWCTDRITGGATTLQIYSPFFSIPDPATATPAQLAFACCPCIHLEVVFNNSTTSTITGIFGLTIDHRWSSLGARTGGNLIGATSRDTIGFATQTPGARCFIDFDAVSAINRRHQSPEFLLGPTAGLEIEVPAGETRTLSVALGFFVDGVATYNREMRYYYTRHFTSLTQALSYALEHRQAYLTEADARNRELADSPLSDDRKFMIAHATRSYYGSTQWLWDGQASVWVVNEGEYLMMNTFDLTVDMLFHEMRMNPWTVRNVLEQFVCNYSFQDTVFHASDPNHALPGGISFTHDMGVMNHWSPTGQSAYEVAGLDRQCFSHMTCEQLTNWVLCTGVYFAQTSDIAFIQRHRAIIHGCLQSLQNRDNPYPSARNGIMGFDSSRTQGGGEITTYDSLDHSLGQARNNIYLGGKMWASYLALEYMLASLGDPALAEQSAAAASLAAQTISNGFRSDLGYIPAILEDNNESAIIPAIEALVYPHVMGLQSATASSGPYGFYIDTLKTHLSSILRNGLCLYPDGGWKLSSTADNSWASKIALCQFVASQILEFDFGEAESIADAAHVAWQQKGATHYACCDQFRSGEPIGSLYYPRIVTNVLWLHSDATKGTL</sequence>
<keyword evidence="1" id="KW-0378">Hydrolase</keyword>
<evidence type="ECO:0000313" key="2">
    <source>
        <dbReference type="Proteomes" id="UP000009080"/>
    </source>
</evidence>
<keyword evidence="2" id="KW-1185">Reference proteome</keyword>
<accession>C5BPZ3</accession>
<organism evidence="1 2">
    <name type="scientific">Teredinibacter turnerae (strain ATCC 39867 / T7901)</name>
    <dbReference type="NCBI Taxonomy" id="377629"/>
    <lineage>
        <taxon>Bacteria</taxon>
        <taxon>Pseudomonadati</taxon>
        <taxon>Pseudomonadota</taxon>
        <taxon>Gammaproteobacteria</taxon>
        <taxon>Cellvibrionales</taxon>
        <taxon>Cellvibrionaceae</taxon>
        <taxon>Teredinibacter</taxon>
    </lineage>
</organism>
<proteinExistence type="predicted"/>
<dbReference type="InterPro" id="IPR000852">
    <property type="entry name" value="Glyco_hydro_52"/>
</dbReference>
<gene>
    <name evidence="1" type="ordered locus">TERTU_3253</name>
</gene>
<dbReference type="GO" id="GO:0009044">
    <property type="term" value="F:xylan 1,4-beta-xylosidase activity"/>
    <property type="evidence" value="ECO:0007669"/>
    <property type="project" value="UniProtKB-EC"/>
</dbReference>
<dbReference type="HOGENOM" id="CLU_390212_0_0_6"/>
<dbReference type="EMBL" id="CP001614">
    <property type="protein sequence ID" value="ACR13932.1"/>
    <property type="molecule type" value="Genomic_DNA"/>
</dbReference>
<evidence type="ECO:0000313" key="1">
    <source>
        <dbReference type="EMBL" id="ACR13932.1"/>
    </source>
</evidence>
<dbReference type="GO" id="GO:0005975">
    <property type="term" value="P:carbohydrate metabolic process"/>
    <property type="evidence" value="ECO:0007669"/>
    <property type="project" value="InterPro"/>
</dbReference>
<dbReference type="AlphaFoldDB" id="C5BPZ3"/>
<reference evidence="1 2" key="1">
    <citation type="journal article" date="2009" name="PLoS ONE">
        <title>The complete genome of Teredinibacter turnerae T7901: an intracellular endosymbiont of marine wood-boring bivalves (shipworms).</title>
        <authorList>
            <person name="Yang J.C."/>
            <person name="Madupu R."/>
            <person name="Durkin A.S."/>
            <person name="Ekborg N.A."/>
            <person name="Pedamallu C.S."/>
            <person name="Hostetler J.B."/>
            <person name="Radune D."/>
            <person name="Toms B.S."/>
            <person name="Henrissat B."/>
            <person name="Coutinho P.M."/>
            <person name="Schwarz S."/>
            <person name="Field L."/>
            <person name="Trindade-Silva A.E."/>
            <person name="Soares C.A.G."/>
            <person name="Elshahawi S."/>
            <person name="Hanora A."/>
            <person name="Schmidt E.W."/>
            <person name="Haygood M.G."/>
            <person name="Posfai J."/>
            <person name="Benner J."/>
            <person name="Madinger C."/>
            <person name="Nove J."/>
            <person name="Anton B."/>
            <person name="Chaudhary K."/>
            <person name="Foster J."/>
            <person name="Holman A."/>
            <person name="Kumar S."/>
            <person name="Lessard P.A."/>
            <person name="Luyten Y.A."/>
            <person name="Slatko B."/>
            <person name="Wood N."/>
            <person name="Wu B."/>
            <person name="Teplitski M."/>
            <person name="Mougous J.D."/>
            <person name="Ward N."/>
            <person name="Eisen J.A."/>
            <person name="Badger J.H."/>
            <person name="Distel D.L."/>
        </authorList>
    </citation>
    <scope>NUCLEOTIDE SEQUENCE [LARGE SCALE GENOMIC DNA]</scope>
    <source>
        <strain evidence="2">ATCC 39867 / T7901</strain>
    </source>
</reference>
<dbReference type="CAZy" id="GH52">
    <property type="family name" value="Glycoside Hydrolase Family 52"/>
</dbReference>
<name>C5BPZ3_TERTT</name>